<dbReference type="FunCoup" id="A0A0N7KLT5">
    <property type="interactions" value="2"/>
</dbReference>
<organism evidence="1 2">
    <name type="scientific">Oryza sativa subsp. japonica</name>
    <name type="common">Rice</name>
    <dbReference type="NCBI Taxonomy" id="39947"/>
    <lineage>
        <taxon>Eukaryota</taxon>
        <taxon>Viridiplantae</taxon>
        <taxon>Streptophyta</taxon>
        <taxon>Embryophyta</taxon>
        <taxon>Tracheophyta</taxon>
        <taxon>Spermatophyta</taxon>
        <taxon>Magnoliopsida</taxon>
        <taxon>Liliopsida</taxon>
        <taxon>Poales</taxon>
        <taxon>Poaceae</taxon>
        <taxon>BOP clade</taxon>
        <taxon>Oryzoideae</taxon>
        <taxon>Oryzeae</taxon>
        <taxon>Oryzinae</taxon>
        <taxon>Oryza</taxon>
        <taxon>Oryza sativa</taxon>
    </lineage>
</organism>
<protein>
    <submittedName>
        <fullName evidence="1">Os06g0231350 protein</fullName>
    </submittedName>
</protein>
<dbReference type="AlphaFoldDB" id="A0A0N7KLT5"/>
<reference evidence="1 2" key="3">
    <citation type="journal article" date="2013" name="Rice">
        <title>Improvement of the Oryza sativa Nipponbare reference genome using next generation sequence and optical map data.</title>
        <authorList>
            <person name="Kawahara Y."/>
            <person name="de la Bastide M."/>
            <person name="Hamilton J.P."/>
            <person name="Kanamori H."/>
            <person name="McCombie W.R."/>
            <person name="Ouyang S."/>
            <person name="Schwartz D.C."/>
            <person name="Tanaka T."/>
            <person name="Wu J."/>
            <person name="Zhou S."/>
            <person name="Childs K.L."/>
            <person name="Davidson R.M."/>
            <person name="Lin H."/>
            <person name="Quesada-Ocampo L."/>
            <person name="Vaillancourt B."/>
            <person name="Sakai H."/>
            <person name="Lee S.S."/>
            <person name="Kim J."/>
            <person name="Numa H."/>
            <person name="Itoh T."/>
            <person name="Buell C.R."/>
            <person name="Matsumoto T."/>
        </authorList>
    </citation>
    <scope>NUCLEOTIDE SEQUENCE [LARGE SCALE GENOMIC DNA]</scope>
    <source>
        <strain evidence="2">cv. Nipponbare</strain>
    </source>
</reference>
<accession>A0A0N7KLT5</accession>
<proteinExistence type="predicted"/>
<dbReference type="InParanoid" id="A0A0N7KLT5"/>
<dbReference type="Proteomes" id="UP000059680">
    <property type="component" value="Chromosome 6"/>
</dbReference>
<keyword evidence="2" id="KW-1185">Reference proteome</keyword>
<dbReference type="Gramene" id="Os06t0231350-00">
    <property type="protein sequence ID" value="Os06t0231350-00"/>
    <property type="gene ID" value="Os06g0231350"/>
</dbReference>
<sequence length="207" mass="22333">MMEPAPVPNHDLTPKHARHVLGRLVAIPTNSQVLGDSQRLARPRAQQPEGDRELLAVAQQRRLLVFLGDVVQRLAGVRHVPLGPDPAHHVHGHGVDLPSLWVAQVPAPELAGLAVDLDHRPPGLLAHVPLVHQPPDLAHLVPPAGAGEQVCEEHVAAAVVRVEVYDAPPDRLAEVDVAVDLACAEERAEDGEVGIHWHFVDHLLGFV</sequence>
<evidence type="ECO:0000313" key="2">
    <source>
        <dbReference type="Proteomes" id="UP000059680"/>
    </source>
</evidence>
<reference evidence="2" key="1">
    <citation type="journal article" date="2005" name="Nature">
        <title>The map-based sequence of the rice genome.</title>
        <authorList>
            <consortium name="International rice genome sequencing project (IRGSP)"/>
            <person name="Matsumoto T."/>
            <person name="Wu J."/>
            <person name="Kanamori H."/>
            <person name="Katayose Y."/>
            <person name="Fujisawa M."/>
            <person name="Namiki N."/>
            <person name="Mizuno H."/>
            <person name="Yamamoto K."/>
            <person name="Antonio B.A."/>
            <person name="Baba T."/>
            <person name="Sakata K."/>
            <person name="Nagamura Y."/>
            <person name="Aoki H."/>
            <person name="Arikawa K."/>
            <person name="Arita K."/>
            <person name="Bito T."/>
            <person name="Chiden Y."/>
            <person name="Fujitsuka N."/>
            <person name="Fukunaka R."/>
            <person name="Hamada M."/>
            <person name="Harada C."/>
            <person name="Hayashi A."/>
            <person name="Hijishita S."/>
            <person name="Honda M."/>
            <person name="Hosokawa S."/>
            <person name="Ichikawa Y."/>
            <person name="Idonuma A."/>
            <person name="Iijima M."/>
            <person name="Ikeda M."/>
            <person name="Ikeno M."/>
            <person name="Ito K."/>
            <person name="Ito S."/>
            <person name="Ito T."/>
            <person name="Ito Y."/>
            <person name="Ito Y."/>
            <person name="Iwabuchi A."/>
            <person name="Kamiya K."/>
            <person name="Karasawa W."/>
            <person name="Kurita K."/>
            <person name="Katagiri S."/>
            <person name="Kikuta A."/>
            <person name="Kobayashi H."/>
            <person name="Kobayashi N."/>
            <person name="Machita K."/>
            <person name="Maehara T."/>
            <person name="Masukawa M."/>
            <person name="Mizubayashi T."/>
            <person name="Mukai Y."/>
            <person name="Nagasaki H."/>
            <person name="Nagata Y."/>
            <person name="Naito S."/>
            <person name="Nakashima M."/>
            <person name="Nakama Y."/>
            <person name="Nakamichi Y."/>
            <person name="Nakamura M."/>
            <person name="Meguro A."/>
            <person name="Negishi M."/>
            <person name="Ohta I."/>
            <person name="Ohta T."/>
            <person name="Okamoto M."/>
            <person name="Ono N."/>
            <person name="Saji S."/>
            <person name="Sakaguchi M."/>
            <person name="Sakai K."/>
            <person name="Shibata M."/>
            <person name="Shimokawa T."/>
            <person name="Song J."/>
            <person name="Takazaki Y."/>
            <person name="Terasawa K."/>
            <person name="Tsugane M."/>
            <person name="Tsuji K."/>
            <person name="Ueda S."/>
            <person name="Waki K."/>
            <person name="Yamagata H."/>
            <person name="Yamamoto M."/>
            <person name="Yamamoto S."/>
            <person name="Yamane H."/>
            <person name="Yoshiki S."/>
            <person name="Yoshihara R."/>
            <person name="Yukawa K."/>
            <person name="Zhong H."/>
            <person name="Yano M."/>
            <person name="Yuan Q."/>
            <person name="Ouyang S."/>
            <person name="Liu J."/>
            <person name="Jones K.M."/>
            <person name="Gansberger K."/>
            <person name="Moffat K."/>
            <person name="Hill J."/>
            <person name="Bera J."/>
            <person name="Fadrosh D."/>
            <person name="Jin S."/>
            <person name="Johri S."/>
            <person name="Kim M."/>
            <person name="Overton L."/>
            <person name="Reardon M."/>
            <person name="Tsitrin T."/>
            <person name="Vuong H."/>
            <person name="Weaver B."/>
            <person name="Ciecko A."/>
            <person name="Tallon L."/>
            <person name="Jackson J."/>
            <person name="Pai G."/>
            <person name="Aken S.V."/>
            <person name="Utterback T."/>
            <person name="Reidmuller S."/>
            <person name="Feldblyum T."/>
            <person name="Hsiao J."/>
            <person name="Zismann V."/>
            <person name="Iobst S."/>
            <person name="de Vazeille A.R."/>
            <person name="Buell C.R."/>
            <person name="Ying K."/>
            <person name="Li Y."/>
            <person name="Lu T."/>
            <person name="Huang Y."/>
            <person name="Zhao Q."/>
            <person name="Feng Q."/>
            <person name="Zhang L."/>
            <person name="Zhu J."/>
            <person name="Weng Q."/>
            <person name="Mu J."/>
            <person name="Lu Y."/>
            <person name="Fan D."/>
            <person name="Liu Y."/>
            <person name="Guan J."/>
            <person name="Zhang Y."/>
            <person name="Yu S."/>
            <person name="Liu X."/>
            <person name="Zhang Y."/>
            <person name="Hong G."/>
            <person name="Han B."/>
            <person name="Choisne N."/>
            <person name="Demange N."/>
            <person name="Orjeda G."/>
            <person name="Samain S."/>
            <person name="Cattolico L."/>
            <person name="Pelletier E."/>
            <person name="Couloux A."/>
            <person name="Segurens B."/>
            <person name="Wincker P."/>
            <person name="D'Hont A."/>
            <person name="Scarpelli C."/>
            <person name="Weissenbach J."/>
            <person name="Salanoubat M."/>
            <person name="Quetier F."/>
            <person name="Yu Y."/>
            <person name="Kim H.R."/>
            <person name="Rambo T."/>
            <person name="Currie J."/>
            <person name="Collura K."/>
            <person name="Luo M."/>
            <person name="Yang T."/>
            <person name="Ammiraju J.S.S."/>
            <person name="Engler F."/>
            <person name="Soderlund C."/>
            <person name="Wing R.A."/>
            <person name="Palmer L.E."/>
            <person name="de la Bastide M."/>
            <person name="Spiegel L."/>
            <person name="Nascimento L."/>
            <person name="Zutavern T."/>
            <person name="O'Shaughnessy A."/>
            <person name="Dike S."/>
            <person name="Dedhia N."/>
            <person name="Preston R."/>
            <person name="Balija V."/>
            <person name="McCombie W.R."/>
            <person name="Chow T."/>
            <person name="Chen H."/>
            <person name="Chung M."/>
            <person name="Chen C."/>
            <person name="Shaw J."/>
            <person name="Wu H."/>
            <person name="Hsiao K."/>
            <person name="Chao Y."/>
            <person name="Chu M."/>
            <person name="Cheng C."/>
            <person name="Hour A."/>
            <person name="Lee P."/>
            <person name="Lin S."/>
            <person name="Lin Y."/>
            <person name="Liou J."/>
            <person name="Liu S."/>
            <person name="Hsing Y."/>
            <person name="Raghuvanshi S."/>
            <person name="Mohanty A."/>
            <person name="Bharti A.K."/>
            <person name="Gaur A."/>
            <person name="Gupta V."/>
            <person name="Kumar D."/>
            <person name="Ravi V."/>
            <person name="Vij S."/>
            <person name="Kapur A."/>
            <person name="Khurana P."/>
            <person name="Khurana P."/>
            <person name="Khurana J.P."/>
            <person name="Tyagi A.K."/>
            <person name="Gaikwad K."/>
            <person name="Singh A."/>
            <person name="Dalal V."/>
            <person name="Srivastava S."/>
            <person name="Dixit A."/>
            <person name="Pal A.K."/>
            <person name="Ghazi I.A."/>
            <person name="Yadav M."/>
            <person name="Pandit A."/>
            <person name="Bhargava A."/>
            <person name="Sureshbabu K."/>
            <person name="Batra K."/>
            <person name="Sharma T.R."/>
            <person name="Mohapatra T."/>
            <person name="Singh N.K."/>
            <person name="Messing J."/>
            <person name="Nelson A.B."/>
            <person name="Fuks G."/>
            <person name="Kavchok S."/>
            <person name="Keizer G."/>
            <person name="Linton E."/>
            <person name="Llaca V."/>
            <person name="Song R."/>
            <person name="Tanyolac B."/>
            <person name="Young S."/>
            <person name="Ho-Il K."/>
            <person name="Hahn J.H."/>
            <person name="Sangsakoo G."/>
            <person name="Vanavichit A."/>
            <person name="de Mattos Luiz.A.T."/>
            <person name="Zimmer P.D."/>
            <person name="Malone G."/>
            <person name="Dellagostin O."/>
            <person name="de Oliveira A.C."/>
            <person name="Bevan M."/>
            <person name="Bancroft I."/>
            <person name="Minx P."/>
            <person name="Cordum H."/>
            <person name="Wilson R."/>
            <person name="Cheng Z."/>
            <person name="Jin W."/>
            <person name="Jiang J."/>
            <person name="Leong S.A."/>
            <person name="Iwama H."/>
            <person name="Gojobori T."/>
            <person name="Itoh T."/>
            <person name="Niimura Y."/>
            <person name="Fujii Y."/>
            <person name="Habara T."/>
            <person name="Sakai H."/>
            <person name="Sato Y."/>
            <person name="Wilson G."/>
            <person name="Kumar K."/>
            <person name="McCouch S."/>
            <person name="Juretic N."/>
            <person name="Hoen D."/>
            <person name="Wright S."/>
            <person name="Bruskiewich R."/>
            <person name="Bureau T."/>
            <person name="Miyao A."/>
            <person name="Hirochika H."/>
            <person name="Nishikawa T."/>
            <person name="Kadowaki K."/>
            <person name="Sugiura M."/>
            <person name="Burr B."/>
            <person name="Sasaki T."/>
        </authorList>
    </citation>
    <scope>NUCLEOTIDE SEQUENCE [LARGE SCALE GENOMIC DNA]</scope>
    <source>
        <strain evidence="2">cv. Nipponbare</strain>
    </source>
</reference>
<gene>
    <name evidence="1" type="ordered locus">Os06g0231350</name>
    <name evidence="1" type="ORF">OSNPB_060231350</name>
</gene>
<evidence type="ECO:0000313" key="1">
    <source>
        <dbReference type="EMBL" id="BAS96913.1"/>
    </source>
</evidence>
<reference evidence="1 2" key="2">
    <citation type="journal article" date="2013" name="Plant Cell Physiol.">
        <title>Rice Annotation Project Database (RAP-DB): an integrative and interactive database for rice genomics.</title>
        <authorList>
            <person name="Sakai H."/>
            <person name="Lee S.S."/>
            <person name="Tanaka T."/>
            <person name="Numa H."/>
            <person name="Kim J."/>
            <person name="Kawahara Y."/>
            <person name="Wakimoto H."/>
            <person name="Yang C.C."/>
            <person name="Iwamoto M."/>
            <person name="Abe T."/>
            <person name="Yamada Y."/>
            <person name="Muto A."/>
            <person name="Inokuchi H."/>
            <person name="Ikemura T."/>
            <person name="Matsumoto T."/>
            <person name="Sasaki T."/>
            <person name="Itoh T."/>
        </authorList>
    </citation>
    <scope>NUCLEOTIDE SEQUENCE [LARGE SCALE GENOMIC DNA]</scope>
    <source>
        <strain evidence="2">cv. Nipponbare</strain>
    </source>
</reference>
<dbReference type="EMBL" id="AP014962">
    <property type="protein sequence ID" value="BAS96913.1"/>
    <property type="molecule type" value="Genomic_DNA"/>
</dbReference>
<dbReference type="PaxDb" id="39947-A0A0N7KLT5"/>
<name>A0A0N7KLT5_ORYSJ</name>